<keyword evidence="1" id="KW-1133">Transmembrane helix</keyword>
<accession>A0A511JKJ3</accession>
<comment type="caution">
    <text evidence="2">The sequence shown here is derived from an EMBL/GenBank/DDBJ whole genome shotgun (WGS) entry which is preliminary data.</text>
</comment>
<dbReference type="RefSeq" id="WP_146846049.1">
    <property type="nucleotide sequence ID" value="NZ_BJWH01000009.1"/>
</dbReference>
<organism evidence="2 3">
    <name type="scientific">Cellulomonas terrae</name>
    <dbReference type="NCBI Taxonomy" id="311234"/>
    <lineage>
        <taxon>Bacteria</taxon>
        <taxon>Bacillati</taxon>
        <taxon>Actinomycetota</taxon>
        <taxon>Actinomycetes</taxon>
        <taxon>Micrococcales</taxon>
        <taxon>Cellulomonadaceae</taxon>
        <taxon>Cellulomonas</taxon>
    </lineage>
</organism>
<reference evidence="2 3" key="1">
    <citation type="submission" date="2019-07" db="EMBL/GenBank/DDBJ databases">
        <title>Whole genome shotgun sequence of Cellulomonas terrae NBRC 100819.</title>
        <authorList>
            <person name="Hosoyama A."/>
            <person name="Uohara A."/>
            <person name="Ohji S."/>
            <person name="Ichikawa N."/>
        </authorList>
    </citation>
    <scope>NUCLEOTIDE SEQUENCE [LARGE SCALE GENOMIC DNA]</scope>
    <source>
        <strain evidence="2 3">NBRC 100819</strain>
    </source>
</reference>
<feature type="transmembrane region" description="Helical" evidence="1">
    <location>
        <begin position="12"/>
        <end position="42"/>
    </location>
</feature>
<dbReference type="OrthoDB" id="5147815at2"/>
<sequence length="160" mass="17498">MRWDWRPPLGFVIGAVTCLAGGLTAASSGLVGLLVAAVVLLLTRLDGAPDPGWERRHYDRRHGARGEVQDLAWAMVGRDGRVGERALRQLRDVARSRLARHGRAIDDADIEQVLGARAHRTLTRTRSPLPSVADLRHTLDVLDRLGPRRTPTDDPGSPPS</sequence>
<dbReference type="Proteomes" id="UP000321049">
    <property type="component" value="Unassembled WGS sequence"/>
</dbReference>
<keyword evidence="3" id="KW-1185">Reference proteome</keyword>
<name>A0A511JKJ3_9CELL</name>
<dbReference type="AlphaFoldDB" id="A0A511JKJ3"/>
<gene>
    <name evidence="2" type="ORF">CTE05_20790</name>
</gene>
<evidence type="ECO:0000256" key="1">
    <source>
        <dbReference type="SAM" id="Phobius"/>
    </source>
</evidence>
<evidence type="ECO:0000313" key="2">
    <source>
        <dbReference type="EMBL" id="GEL98532.1"/>
    </source>
</evidence>
<protein>
    <submittedName>
        <fullName evidence="2">Uncharacterized protein</fullName>
    </submittedName>
</protein>
<dbReference type="EMBL" id="BJWH01000009">
    <property type="protein sequence ID" value="GEL98532.1"/>
    <property type="molecule type" value="Genomic_DNA"/>
</dbReference>
<keyword evidence="1" id="KW-0472">Membrane</keyword>
<keyword evidence="1" id="KW-0812">Transmembrane</keyword>
<evidence type="ECO:0000313" key="3">
    <source>
        <dbReference type="Proteomes" id="UP000321049"/>
    </source>
</evidence>
<proteinExistence type="predicted"/>